<dbReference type="EMBL" id="MDSL01000017">
    <property type="protein sequence ID" value="PPU00351.1"/>
    <property type="molecule type" value="Genomic_DNA"/>
</dbReference>
<protein>
    <submittedName>
        <fullName evidence="1">Baseplate assembly protein</fullName>
    </submittedName>
</protein>
<dbReference type="AlphaFoldDB" id="A0A2S7A309"/>
<name>A0A2S7A309_9XANT</name>
<reference evidence="1 2" key="1">
    <citation type="submission" date="2016-08" db="EMBL/GenBank/DDBJ databases">
        <title>Evolution of the type three secretion system and type three effector repertoires in Xanthomonas.</title>
        <authorList>
            <person name="Merda D."/>
            <person name="Briand M."/>
            <person name="Bosis E."/>
            <person name="Rousseau C."/>
            <person name="Portier P."/>
            <person name="Jacques M.-A."/>
            <person name="Fischer-Le Saux M."/>
        </authorList>
    </citation>
    <scope>NUCLEOTIDE SEQUENCE [LARGE SCALE GENOMIC DNA]</scope>
    <source>
        <strain evidence="1 2">CFBP 7409</strain>
    </source>
</reference>
<sequence>MIRPSLIETLSFEAIFAEALAQFRKMLPKFAALTEADPVYKIRQLFAAREWHIRQRANDKAQQTMLAF</sequence>
<feature type="non-terminal residue" evidence="1">
    <location>
        <position position="68"/>
    </location>
</feature>
<evidence type="ECO:0000313" key="2">
    <source>
        <dbReference type="Proteomes" id="UP000238049"/>
    </source>
</evidence>
<dbReference type="Proteomes" id="UP000238049">
    <property type="component" value="Unassembled WGS sequence"/>
</dbReference>
<evidence type="ECO:0000313" key="1">
    <source>
        <dbReference type="EMBL" id="PPU00351.1"/>
    </source>
</evidence>
<accession>A0A2S7A309</accession>
<organism evidence="1 2">
    <name type="scientific">Xanthomonas arboricola pv. guizotiae</name>
    <dbReference type="NCBI Taxonomy" id="487867"/>
    <lineage>
        <taxon>Bacteria</taxon>
        <taxon>Pseudomonadati</taxon>
        <taxon>Pseudomonadota</taxon>
        <taxon>Gammaproteobacteria</taxon>
        <taxon>Lysobacterales</taxon>
        <taxon>Lysobacteraceae</taxon>
        <taxon>Xanthomonas</taxon>
    </lineage>
</organism>
<gene>
    <name evidence="1" type="ORF">XarbCFBP7409_09790</name>
</gene>
<comment type="caution">
    <text evidence="1">The sequence shown here is derived from an EMBL/GenBank/DDBJ whole genome shotgun (WGS) entry which is preliminary data.</text>
</comment>
<proteinExistence type="predicted"/>